<evidence type="ECO:0000313" key="2">
    <source>
        <dbReference type="EMBL" id="OMJ78215.1"/>
    </source>
</evidence>
<reference evidence="2 3" key="1">
    <citation type="submission" date="2016-11" db="EMBL/GenBank/DDBJ databases">
        <title>The macronuclear genome of Stentor coeruleus: a giant cell with tiny introns.</title>
        <authorList>
            <person name="Slabodnick M."/>
            <person name="Ruby J.G."/>
            <person name="Reiff S.B."/>
            <person name="Swart E.C."/>
            <person name="Gosai S."/>
            <person name="Prabakaran S."/>
            <person name="Witkowska E."/>
            <person name="Larue G.E."/>
            <person name="Fisher S."/>
            <person name="Freeman R.M."/>
            <person name="Gunawardena J."/>
            <person name="Chu W."/>
            <person name="Stover N.A."/>
            <person name="Gregory B.D."/>
            <person name="Nowacki M."/>
            <person name="Derisi J."/>
            <person name="Roy S.W."/>
            <person name="Marshall W.F."/>
            <person name="Sood P."/>
        </authorList>
    </citation>
    <scope>NUCLEOTIDE SEQUENCE [LARGE SCALE GENOMIC DNA]</scope>
    <source>
        <strain evidence="2">WM001</strain>
    </source>
</reference>
<accession>A0A1R2BNR9</accession>
<feature type="coiled-coil region" evidence="1">
    <location>
        <begin position="453"/>
        <end position="515"/>
    </location>
</feature>
<feature type="coiled-coil region" evidence="1">
    <location>
        <begin position="974"/>
        <end position="1020"/>
    </location>
</feature>
<dbReference type="OrthoDB" id="327842at2759"/>
<evidence type="ECO:0000313" key="3">
    <source>
        <dbReference type="Proteomes" id="UP000187209"/>
    </source>
</evidence>
<feature type="coiled-coil region" evidence="1">
    <location>
        <begin position="568"/>
        <end position="630"/>
    </location>
</feature>
<organism evidence="2 3">
    <name type="scientific">Stentor coeruleus</name>
    <dbReference type="NCBI Taxonomy" id="5963"/>
    <lineage>
        <taxon>Eukaryota</taxon>
        <taxon>Sar</taxon>
        <taxon>Alveolata</taxon>
        <taxon>Ciliophora</taxon>
        <taxon>Postciliodesmatophora</taxon>
        <taxon>Heterotrichea</taxon>
        <taxon>Heterotrichida</taxon>
        <taxon>Stentoridae</taxon>
        <taxon>Stentor</taxon>
    </lineage>
</organism>
<feature type="coiled-coil region" evidence="1">
    <location>
        <begin position="81"/>
        <end position="115"/>
    </location>
</feature>
<feature type="coiled-coil region" evidence="1">
    <location>
        <begin position="1221"/>
        <end position="1274"/>
    </location>
</feature>
<feature type="coiled-coil region" evidence="1">
    <location>
        <begin position="1099"/>
        <end position="1147"/>
    </location>
</feature>
<evidence type="ECO:0000256" key="1">
    <source>
        <dbReference type="SAM" id="Coils"/>
    </source>
</evidence>
<comment type="caution">
    <text evidence="2">The sequence shown here is derived from an EMBL/GenBank/DDBJ whole genome shotgun (WGS) entry which is preliminary data.</text>
</comment>
<keyword evidence="1" id="KW-0175">Coiled coil</keyword>
<sequence>MDIVRNEELSSLADFVLELKQYLNDNFPDIFAPVQDFTTYSQAVQYLKTHLIKLSDKLLEMYKFVAEKSYGQQFFKLTQDLTQYKNKLKAKEEIISRLQKERKVLERELSLQTGKIDSSQIALENESLRKKNFELTEELYRLKSTFEQNYQNNLDMNIETYEEKAIKSYQDIGNTPRYENPCNKSYERIDKYEKLSQTTENIAKTTGNLKKTSEVMEKISRIPENDENLPKKPEMTVNRKDSETIVELLEAGDLKNASVNWQKFNFLPLETATSSQNIDYLRKTLIFTIKLTESLTSISQNPSYPWKNPEVFKKLEEENLHLRARLAEKSNKLSYMYETQETKSKSMQNFYKEAEEIESLKKMVYESSENLIFLENQIKLIKSRAPMISQVCEIIIGGKVTNISKITEYLQAKICEEMENIKGPLVENLRKAMIQGLKENVSLKHENICCKLRLETMEKLLNEERKMQKLIRKSNGVNGLDNWKAYKRDYINRMENAYKNEIIELRECIDKIKNEISVTTGDVEEKYIKEMQEITIRLKKEHDDKKRLAEIVNKLKMSKIDPELEHQYEECRILFTEATEKIEVLEKEMLKLSEQKHESEIRVQEIEENLNEAQNVIKDKEKEIEKLVGTTVHVNEMEKVQEKFQRTKEKKRKSVIEIKQTTEKCQNLLQEIQFLTTEVESFKKKTLALTEDNKKLMQELEKSDEDKKNLEKELEELEEIKREIDRDKKELEKEKKNIEKEKKEVEKEIRILEKSHDNLEKVAKEQETSMKNQEKEIKQLEKSSAQLIDNLKTKTTELQTEKNDLITQITSLKDEIQIKDQEIQEFNEKLTTIESSLQKSQNYQQLYMSSTQNSQTLSNKVKDFYKSFCKEQKIDSPPFKSSNEDQLLSIYTHLIDLCRTLSSTQKRIDVSYEEPQATNDDFKVKYYDLLCKSSMKNVQDSKEIVKQLKTMKSKDCEGLQQWVVDKWQNTIEDCDKLRQELLSLSQELEGKMKTENAGIMEKAFEELNSYKTELEKQNSQIISNHMRQSSLLTEIDYLKQEKNAIEKELFMKTASMESELAEWKACFSDIYKNLMSKPIKPDSSPLNYRNEIMNMATSLAKAEANVEQVLIENANLIQLSEKYAKDVKALNEKCEYLESALQMQSENATDSKLYKGKMQEIWDENVTLKNKLHDIMSENVMFREKLQEFMNEDKKDKGRGDSGKGKTVDLANENMMLKRKINEVMRERDYLDERIHSLTNESLVKASYEERAVREALEDELMNKCDLVKQLADEIEKYKKYLKIREYEYQELLTLKDEEILRLRLRSS</sequence>
<protein>
    <submittedName>
        <fullName evidence="2">Uncharacterized protein</fullName>
    </submittedName>
</protein>
<dbReference type="Proteomes" id="UP000187209">
    <property type="component" value="Unassembled WGS sequence"/>
</dbReference>
<dbReference type="EMBL" id="MPUH01000533">
    <property type="protein sequence ID" value="OMJ78215.1"/>
    <property type="molecule type" value="Genomic_DNA"/>
</dbReference>
<name>A0A1R2BNR9_9CILI</name>
<gene>
    <name evidence="2" type="ORF">SteCoe_22015</name>
</gene>
<feature type="coiled-coil region" evidence="1">
    <location>
        <begin position="658"/>
        <end position="829"/>
    </location>
</feature>
<dbReference type="PANTHER" id="PTHR23159:SF31">
    <property type="entry name" value="CENTROSOME-ASSOCIATED PROTEIN CEP250 ISOFORM X1"/>
    <property type="match status" value="1"/>
</dbReference>
<dbReference type="PANTHER" id="PTHR23159">
    <property type="entry name" value="CENTROSOMAL PROTEIN 2"/>
    <property type="match status" value="1"/>
</dbReference>
<proteinExistence type="predicted"/>
<keyword evidence="3" id="KW-1185">Reference proteome</keyword>